<reference evidence="2" key="1">
    <citation type="submission" date="2022-11" db="UniProtKB">
        <authorList>
            <consortium name="WormBaseParasite"/>
        </authorList>
    </citation>
    <scope>IDENTIFICATION</scope>
</reference>
<name>A0A914UPJ0_9BILA</name>
<dbReference type="Proteomes" id="UP000887566">
    <property type="component" value="Unplaced"/>
</dbReference>
<protein>
    <submittedName>
        <fullName evidence="2">Uncharacterized protein</fullName>
    </submittedName>
</protein>
<keyword evidence="1" id="KW-1185">Reference proteome</keyword>
<organism evidence="1 2">
    <name type="scientific">Plectus sambesii</name>
    <dbReference type="NCBI Taxonomy" id="2011161"/>
    <lineage>
        <taxon>Eukaryota</taxon>
        <taxon>Metazoa</taxon>
        <taxon>Ecdysozoa</taxon>
        <taxon>Nematoda</taxon>
        <taxon>Chromadorea</taxon>
        <taxon>Plectida</taxon>
        <taxon>Plectina</taxon>
        <taxon>Plectoidea</taxon>
        <taxon>Plectidae</taxon>
        <taxon>Plectus</taxon>
    </lineage>
</organism>
<sequence>MEDLHRYPVSHSQCINWCSERLAGGPFPMIMNHVDVLSETALIRSISYVLSSNTPVEECCLPAYGQYPPLIGFLAWTLSGVLILSSNTPVEECCLPAYGQYPPLIGFLAWTLSGVLKF</sequence>
<evidence type="ECO:0000313" key="2">
    <source>
        <dbReference type="WBParaSite" id="PSAMB.scaffold11507size3306.g34212.t1"/>
    </source>
</evidence>
<accession>A0A914UPJ0</accession>
<dbReference type="WBParaSite" id="PSAMB.scaffold11507size3306.g34212.t1">
    <property type="protein sequence ID" value="PSAMB.scaffold11507size3306.g34212.t1"/>
    <property type="gene ID" value="PSAMB.scaffold11507size3306.g34212"/>
</dbReference>
<evidence type="ECO:0000313" key="1">
    <source>
        <dbReference type="Proteomes" id="UP000887566"/>
    </source>
</evidence>
<proteinExistence type="predicted"/>
<dbReference type="AlphaFoldDB" id="A0A914UPJ0"/>